<dbReference type="PANTHER" id="PTHR43557">
    <property type="entry name" value="APOPTOSIS-INDUCING FACTOR 1"/>
    <property type="match status" value="1"/>
</dbReference>
<dbReference type="PRINTS" id="PR00411">
    <property type="entry name" value="PNDRDTASEI"/>
</dbReference>
<comment type="caution">
    <text evidence="7">The sequence shown here is derived from an EMBL/GenBank/DDBJ whole genome shotgun (WGS) entry which is preliminary data.</text>
</comment>
<sequence length="411" mass="43228">MIERLVVVGAGIAGVSVAAGARAAGYEGEIVLLGAEDELPYRRPPVSKEVVRGDKTADDIRIKKPQWYDDQSVDLHVGTRVERVDPQARQVHAVGGDQWEYSDLVLATGGRPRTIASESTRVHTLREVGDAAALRGVLAPDAHVVVVGAGLIGSEIAANARAAGAAATVLETDSLPMPRVLPPELGRWCSSLHERAGTDLHTGVRVVAIADDADDVLVTADDGRTFRGTCVVLAVGMEPNVELARDAGATVAPASQGGGIVVDATGRTDVDGLWAAGDVARMPNHVLGADHRVEHWQNAQNHGTAVGRAVAGDAPGFHEVPWAWSDQYGHTIQVTGWPQGEHDMVVRGALADDDFTAFFLADGVLRAAVGVGRPREIRTARAWIADRARPQPEVLADDGTDLAEALAAVQG</sequence>
<feature type="domain" description="FAD/NAD(P)-binding" evidence="5">
    <location>
        <begin position="4"/>
        <end position="303"/>
    </location>
</feature>
<reference evidence="7 8" key="1">
    <citation type="journal article" date="2019" name="Int. J. Syst. Evol. Microbiol.">
        <title>The Global Catalogue of Microorganisms (GCM) 10K type strain sequencing project: providing services to taxonomists for standard genome sequencing and annotation.</title>
        <authorList>
            <consortium name="The Broad Institute Genomics Platform"/>
            <consortium name="The Broad Institute Genome Sequencing Center for Infectious Disease"/>
            <person name="Wu L."/>
            <person name="Ma J."/>
        </authorList>
    </citation>
    <scope>NUCLEOTIDE SEQUENCE [LARGE SCALE GENOMIC DNA]</scope>
    <source>
        <strain evidence="7 8">JCM 15749</strain>
    </source>
</reference>
<dbReference type="InterPro" id="IPR050446">
    <property type="entry name" value="FAD-oxidoreductase/Apoptosis"/>
</dbReference>
<dbReference type="SUPFAM" id="SSF51905">
    <property type="entry name" value="FAD/NAD(P)-binding domain"/>
    <property type="match status" value="1"/>
</dbReference>
<dbReference type="InterPro" id="IPR028202">
    <property type="entry name" value="Reductase_C"/>
</dbReference>
<protein>
    <submittedName>
        <fullName evidence="7">FAD-dependent oxidoreductase</fullName>
    </submittedName>
</protein>
<dbReference type="Pfam" id="PF07992">
    <property type="entry name" value="Pyr_redox_2"/>
    <property type="match status" value="1"/>
</dbReference>
<proteinExistence type="predicted"/>
<dbReference type="InterPro" id="IPR023753">
    <property type="entry name" value="FAD/NAD-binding_dom"/>
</dbReference>
<feature type="domain" description="Reductase C-terminal" evidence="6">
    <location>
        <begin position="322"/>
        <end position="405"/>
    </location>
</feature>
<evidence type="ECO:0000256" key="4">
    <source>
        <dbReference type="ARBA" id="ARBA00023002"/>
    </source>
</evidence>
<gene>
    <name evidence="7" type="ORF">GCM10009821_16810</name>
</gene>
<evidence type="ECO:0000256" key="3">
    <source>
        <dbReference type="ARBA" id="ARBA00022827"/>
    </source>
</evidence>
<dbReference type="PANTHER" id="PTHR43557:SF2">
    <property type="entry name" value="RIESKE DOMAIN-CONTAINING PROTEIN-RELATED"/>
    <property type="match status" value="1"/>
</dbReference>
<accession>A0ABN2W2P6</accession>
<name>A0ABN2W2P6_9ACTN</name>
<evidence type="ECO:0000256" key="1">
    <source>
        <dbReference type="ARBA" id="ARBA00001974"/>
    </source>
</evidence>
<evidence type="ECO:0000313" key="8">
    <source>
        <dbReference type="Proteomes" id="UP001501480"/>
    </source>
</evidence>
<dbReference type="InterPro" id="IPR016156">
    <property type="entry name" value="FAD/NAD-linked_Rdtase_dimer_sf"/>
</dbReference>
<keyword evidence="3" id="KW-0274">FAD</keyword>
<dbReference type="RefSeq" id="WP_344326938.1">
    <property type="nucleotide sequence ID" value="NZ_BAAAPY010000005.1"/>
</dbReference>
<evidence type="ECO:0000313" key="7">
    <source>
        <dbReference type="EMBL" id="GAA2077785.1"/>
    </source>
</evidence>
<dbReference type="SUPFAM" id="SSF55424">
    <property type="entry name" value="FAD/NAD-linked reductases, dimerisation (C-terminal) domain"/>
    <property type="match status" value="1"/>
</dbReference>
<dbReference type="Pfam" id="PF14759">
    <property type="entry name" value="Reductase_C"/>
    <property type="match status" value="1"/>
</dbReference>
<evidence type="ECO:0000259" key="6">
    <source>
        <dbReference type="Pfam" id="PF14759"/>
    </source>
</evidence>
<dbReference type="PRINTS" id="PR00368">
    <property type="entry name" value="FADPNR"/>
</dbReference>
<organism evidence="7 8">
    <name type="scientific">Aeromicrobium halocynthiae</name>
    <dbReference type="NCBI Taxonomy" id="560557"/>
    <lineage>
        <taxon>Bacteria</taxon>
        <taxon>Bacillati</taxon>
        <taxon>Actinomycetota</taxon>
        <taxon>Actinomycetes</taxon>
        <taxon>Propionibacteriales</taxon>
        <taxon>Nocardioidaceae</taxon>
        <taxon>Aeromicrobium</taxon>
    </lineage>
</organism>
<keyword evidence="8" id="KW-1185">Reference proteome</keyword>
<evidence type="ECO:0000259" key="5">
    <source>
        <dbReference type="Pfam" id="PF07992"/>
    </source>
</evidence>
<keyword evidence="4" id="KW-0560">Oxidoreductase</keyword>
<dbReference type="EMBL" id="BAAAPY010000005">
    <property type="protein sequence ID" value="GAA2077785.1"/>
    <property type="molecule type" value="Genomic_DNA"/>
</dbReference>
<dbReference type="Proteomes" id="UP001501480">
    <property type="component" value="Unassembled WGS sequence"/>
</dbReference>
<dbReference type="Gene3D" id="3.30.390.30">
    <property type="match status" value="1"/>
</dbReference>
<keyword evidence="2" id="KW-0285">Flavoprotein</keyword>
<evidence type="ECO:0000256" key="2">
    <source>
        <dbReference type="ARBA" id="ARBA00022630"/>
    </source>
</evidence>
<comment type="cofactor">
    <cofactor evidence="1">
        <name>FAD</name>
        <dbReference type="ChEBI" id="CHEBI:57692"/>
    </cofactor>
</comment>
<dbReference type="InterPro" id="IPR036188">
    <property type="entry name" value="FAD/NAD-bd_sf"/>
</dbReference>
<dbReference type="Gene3D" id="3.50.50.60">
    <property type="entry name" value="FAD/NAD(P)-binding domain"/>
    <property type="match status" value="2"/>
</dbReference>